<keyword evidence="10" id="KW-1185">Reference proteome</keyword>
<evidence type="ECO:0000256" key="5">
    <source>
        <dbReference type="ARBA" id="ARBA00024431"/>
    </source>
</evidence>
<dbReference type="PANTHER" id="PTHR22118">
    <property type="entry name" value="DYNEIN ASSEMBLY FACTOR 3, AXONEMAL"/>
    <property type="match status" value="1"/>
</dbReference>
<comment type="subcellular location">
    <subcellularLocation>
        <location evidence="4">Dynein axonemal particle</location>
    </subcellularLocation>
</comment>
<evidence type="ECO:0000256" key="3">
    <source>
        <dbReference type="ARBA" id="ARBA00022794"/>
    </source>
</evidence>
<dbReference type="PANTHER" id="PTHR22118:SF14">
    <property type="entry name" value="DYNEIN AXONEMAL ASSEMBLY FACTOR 3"/>
    <property type="match status" value="1"/>
</dbReference>
<sequence length="394" mass="44544">MHIAEGTGEGLGAITWWGFSPAKDLQKEADRVLEGKATVDGGPSELSILMVGAGDSRHLLSTICQAQRWPKRKLAFYIVENNLEVLARHMLFLILMLESPKRMGLQEKTEMFLELFGNTLIRSSTVSYLSETANFLIRAVTDPEFLRLMLPCFNITALKFKERDQLEAIFKFWKNPDRGVFPIDKFWDARLRRYLGVRYDSRFGAYDWDLMMKLHDRGAKLISNREYTRWREKGIAFEPREGIFEEANKSLASGLLLMHNGERRSARGYWGDIVTGPFVSFGIETEEENLKKTCNGVFVNTAQDISYHSLMALFHELLTGKKYSYLQAKPDSGSITTSNDSSPLSTGDDSVVSLSSSSSTEASFAWLIISLQTCDGCVPKKLCCLLKQPSFCLM</sequence>
<reference evidence="9" key="1">
    <citation type="submission" date="2025-08" db="UniProtKB">
        <authorList>
            <consortium name="Ensembl"/>
        </authorList>
    </citation>
    <scope>IDENTIFICATION</scope>
</reference>
<evidence type="ECO:0000259" key="8">
    <source>
        <dbReference type="Pfam" id="PF14740"/>
    </source>
</evidence>
<dbReference type="Pfam" id="PF14740">
    <property type="entry name" value="DUF4471"/>
    <property type="match status" value="1"/>
</dbReference>
<dbReference type="GO" id="GO:0120293">
    <property type="term" value="C:dynein axonemal particle"/>
    <property type="evidence" value="ECO:0007669"/>
    <property type="project" value="UniProtKB-SubCell"/>
</dbReference>
<evidence type="ECO:0000313" key="9">
    <source>
        <dbReference type="Ensembl" id="ENSEBUP00000008886.1"/>
    </source>
</evidence>
<proteinExistence type="inferred from homology"/>
<dbReference type="InterPro" id="IPR039304">
    <property type="entry name" value="DNAAF3"/>
</dbReference>
<feature type="domain" description="Dynein assembly factor 3 C-terminal" evidence="8">
    <location>
        <begin position="153"/>
        <end position="351"/>
    </location>
</feature>
<dbReference type="Ensembl" id="ENSEBUT00000009400.1">
    <property type="protein sequence ID" value="ENSEBUP00000008886.1"/>
    <property type="gene ID" value="ENSEBUG00000005742.1"/>
</dbReference>
<evidence type="ECO:0000256" key="6">
    <source>
        <dbReference type="ARBA" id="ARBA00025165"/>
    </source>
</evidence>
<keyword evidence="2" id="KW-0963">Cytoplasm</keyword>
<evidence type="ECO:0000259" key="7">
    <source>
        <dbReference type="Pfam" id="PF14737"/>
    </source>
</evidence>
<feature type="domain" description="DUF4470" evidence="7">
    <location>
        <begin position="16"/>
        <end position="121"/>
    </location>
</feature>
<accession>A0A8C4WRD7</accession>
<name>A0A8C4WRD7_EPTBU</name>
<dbReference type="GeneTree" id="ENSGT00390000002069"/>
<evidence type="ECO:0000256" key="2">
    <source>
        <dbReference type="ARBA" id="ARBA00022490"/>
    </source>
</evidence>
<dbReference type="GO" id="GO:0070286">
    <property type="term" value="P:axonemal dynein complex assembly"/>
    <property type="evidence" value="ECO:0007669"/>
    <property type="project" value="InterPro"/>
</dbReference>
<dbReference type="InterPro" id="IPR028235">
    <property type="entry name" value="DNAAF3_C"/>
</dbReference>
<dbReference type="Proteomes" id="UP000694388">
    <property type="component" value="Unplaced"/>
</dbReference>
<evidence type="ECO:0000256" key="4">
    <source>
        <dbReference type="ARBA" id="ARBA00024190"/>
    </source>
</evidence>
<dbReference type="GO" id="GO:0044458">
    <property type="term" value="P:motile cilium assembly"/>
    <property type="evidence" value="ECO:0007669"/>
    <property type="project" value="TreeGrafter"/>
</dbReference>
<comment type="similarity">
    <text evidence="1">Belongs to the DNAAF3 family.</text>
</comment>
<dbReference type="Pfam" id="PF14737">
    <property type="entry name" value="DUF4470"/>
    <property type="match status" value="1"/>
</dbReference>
<dbReference type="AlphaFoldDB" id="A0A8C4WRD7"/>
<evidence type="ECO:0000313" key="10">
    <source>
        <dbReference type="Proteomes" id="UP000694388"/>
    </source>
</evidence>
<comment type="function">
    <text evidence="6">Required for the assembly of axonemal inner and outer dynein arms. Involved in preassembly of dyneins into complexes before their transport into cilia.</text>
</comment>
<protein>
    <recommendedName>
        <fullName evidence="5">Dynein axonemal assembly factor 3</fullName>
    </recommendedName>
</protein>
<reference evidence="9" key="2">
    <citation type="submission" date="2025-09" db="UniProtKB">
        <authorList>
            <consortium name="Ensembl"/>
        </authorList>
    </citation>
    <scope>IDENTIFICATION</scope>
</reference>
<dbReference type="InterPro" id="IPR027974">
    <property type="entry name" value="DUF4470"/>
</dbReference>
<evidence type="ECO:0000256" key="1">
    <source>
        <dbReference type="ARBA" id="ARBA00010449"/>
    </source>
</evidence>
<keyword evidence="3" id="KW-0970">Cilium biogenesis/degradation</keyword>
<organism evidence="9 10">
    <name type="scientific">Eptatretus burgeri</name>
    <name type="common">Inshore hagfish</name>
    <dbReference type="NCBI Taxonomy" id="7764"/>
    <lineage>
        <taxon>Eukaryota</taxon>
        <taxon>Metazoa</taxon>
        <taxon>Chordata</taxon>
        <taxon>Craniata</taxon>
        <taxon>Vertebrata</taxon>
        <taxon>Cyclostomata</taxon>
        <taxon>Myxini</taxon>
        <taxon>Myxiniformes</taxon>
        <taxon>Myxinidae</taxon>
        <taxon>Eptatretinae</taxon>
        <taxon>Eptatretus</taxon>
    </lineage>
</organism>